<evidence type="ECO:0000256" key="2">
    <source>
        <dbReference type="ARBA" id="ARBA00022692"/>
    </source>
</evidence>
<evidence type="ECO:0000256" key="1">
    <source>
        <dbReference type="ARBA" id="ARBA00022475"/>
    </source>
</evidence>
<feature type="transmembrane region" description="Helical" evidence="5">
    <location>
        <begin position="36"/>
        <end position="55"/>
    </location>
</feature>
<dbReference type="Pfam" id="PF03699">
    <property type="entry name" value="UPF0182"/>
    <property type="match status" value="1"/>
</dbReference>
<feature type="transmembrane region" description="Helical" evidence="5">
    <location>
        <begin position="296"/>
        <end position="318"/>
    </location>
</feature>
<feature type="compositionally biased region" description="Basic and acidic residues" evidence="6">
    <location>
        <begin position="497"/>
        <end position="513"/>
    </location>
</feature>
<dbReference type="AlphaFoldDB" id="A0A852VPR6"/>
<feature type="transmembrane region" description="Helical" evidence="5">
    <location>
        <begin position="75"/>
        <end position="99"/>
    </location>
</feature>
<reference evidence="7 8" key="1">
    <citation type="submission" date="2020-07" db="EMBL/GenBank/DDBJ databases">
        <title>Sequencing the genomes of 1000 actinobacteria strains.</title>
        <authorList>
            <person name="Klenk H.-P."/>
        </authorList>
    </citation>
    <scope>NUCLEOTIDE SEQUENCE [LARGE SCALE GENOMIC DNA]</scope>
    <source>
        <strain evidence="7 8">DSM 26154</strain>
    </source>
</reference>
<feature type="transmembrane region" description="Helical" evidence="5">
    <location>
        <begin position="272"/>
        <end position="289"/>
    </location>
</feature>
<dbReference type="GO" id="GO:0005886">
    <property type="term" value="C:plasma membrane"/>
    <property type="evidence" value="ECO:0007669"/>
    <property type="project" value="UniProtKB-SubCell"/>
</dbReference>
<evidence type="ECO:0000256" key="6">
    <source>
        <dbReference type="SAM" id="MobiDB-lite"/>
    </source>
</evidence>
<evidence type="ECO:0000313" key="7">
    <source>
        <dbReference type="EMBL" id="NYF97460.1"/>
    </source>
</evidence>
<feature type="region of interest" description="Disordered" evidence="6">
    <location>
        <begin position="899"/>
        <end position="951"/>
    </location>
</feature>
<dbReference type="GO" id="GO:0005576">
    <property type="term" value="C:extracellular region"/>
    <property type="evidence" value="ECO:0007669"/>
    <property type="project" value="TreeGrafter"/>
</dbReference>
<feature type="transmembrane region" description="Helical" evidence="5">
    <location>
        <begin position="128"/>
        <end position="149"/>
    </location>
</feature>
<organism evidence="7 8">
    <name type="scientific">Janibacter cremeus</name>
    <dbReference type="NCBI Taxonomy" id="1285192"/>
    <lineage>
        <taxon>Bacteria</taxon>
        <taxon>Bacillati</taxon>
        <taxon>Actinomycetota</taxon>
        <taxon>Actinomycetes</taxon>
        <taxon>Micrococcales</taxon>
        <taxon>Intrasporangiaceae</taxon>
        <taxon>Janibacter</taxon>
    </lineage>
</organism>
<keyword evidence="1 5" id="KW-1003">Cell membrane</keyword>
<feature type="transmembrane region" description="Helical" evidence="5">
    <location>
        <begin position="181"/>
        <end position="210"/>
    </location>
</feature>
<sequence>MSSASWPHGGDEGGAVPPRDHDGTPPRRGPGRVAKVALSIAVVLIIVSIIASLWTESLWFSSLGFSGAWWSRLRTQALLFIGGALVTGLPIGVSLWLAYRTRPLTVPMSAGEQALAQYRQAIEPFRKVTAWVLPAVLGLLGGLTAAGQWQAWLLWRNGEATGVTDPQFGRDISYYLFGLPWWGFLVGFLTVALLASLLSAVFAHYIYGGIVPPGRGRSSRAAFLHLAIIAAVLALLRAWSYLLDAHGLTTREGEVLTGVGYTADHAIIPTKYILAVAAVLCAVLFLASVRSRSWRLPMIAVGTLVVLSIVVGAIYPALVETYKVSPSRNSLEEPYLQRNINATRDAHGVTDAKESTYDAVSDVSTGQLREDAQSIPGIRLLDPSVVSQTYQELQAQQPYYTFQDELDVDRYEIDGETTDVVVGARELDLSNVPADRRDWVNDHTVYTHGYGLVMARGTQVRAGNPEWINPQSAIGEYEPRIYFGEEMDHFSIVGRSDSQEPREVDKPTGGDDTRYTYQGDGGVDIGSPLRQAAYALTQRDLKFMLSDAVGPSSRLLEHRKPMERVERVAPWLTLDDDVYPAIVDGRVKWIVDGYTTSRQYPYSTAFSMSGVQTGQVSSRETQQASALIGDRVNYMRNSVKATVDAFDGSVDLYKWDEDDPIIQAWDKAFPDLMQDRSDIGSELMSHLRYPEDLFLMQRAVLADYHVTSASDFRAGQDRWRVPDDPSRGDDGVAQPPYYLSLAMPTQDKPSWSLTSTYIPRGSRNVMAGYLAVDADAGATGGDPAKGYGQLRLLSVPRNTTVPGVGQVQNDIVSSNATSGDGTQTLQDYLNNANRGGSQVHFGNQLALPVGEGFLHVEPIYLSSSSGTSYPQLRIVVATFGGKVAWGQTLDSALDQLFEGDAGVEGGDSTPAEEGEPTVPGSEDEGGDGDGADDGNDEPTPPAANDPKALREAIAGMEKAYADGQEALKKGDFAAYDKAQKELKKYLEDAAAAQPSGGSADLEGN</sequence>
<evidence type="ECO:0000256" key="4">
    <source>
        <dbReference type="ARBA" id="ARBA00023136"/>
    </source>
</evidence>
<name>A0A852VPR6_9MICO</name>
<dbReference type="HAMAP" id="MF_01600">
    <property type="entry name" value="UPF0182"/>
    <property type="match status" value="1"/>
</dbReference>
<keyword evidence="8" id="KW-1185">Reference proteome</keyword>
<dbReference type="RefSeq" id="WP_185990394.1">
    <property type="nucleotide sequence ID" value="NZ_JACCAE010000001.1"/>
</dbReference>
<dbReference type="InterPro" id="IPR005372">
    <property type="entry name" value="UPF0182"/>
</dbReference>
<keyword evidence="2 5" id="KW-0812">Transmembrane</keyword>
<evidence type="ECO:0000313" key="8">
    <source>
        <dbReference type="Proteomes" id="UP000554054"/>
    </source>
</evidence>
<feature type="transmembrane region" description="Helical" evidence="5">
    <location>
        <begin position="222"/>
        <end position="242"/>
    </location>
</feature>
<keyword evidence="4 5" id="KW-0472">Membrane</keyword>
<dbReference type="PANTHER" id="PTHR39344">
    <property type="entry name" value="UPF0182 PROTEIN SLL1060"/>
    <property type="match status" value="1"/>
</dbReference>
<accession>A0A852VPR6</accession>
<comment type="similarity">
    <text evidence="5">Belongs to the UPF0182 family.</text>
</comment>
<keyword evidence="3 5" id="KW-1133">Transmembrane helix</keyword>
<feature type="region of interest" description="Disordered" evidence="6">
    <location>
        <begin position="494"/>
        <end position="513"/>
    </location>
</feature>
<feature type="region of interest" description="Disordered" evidence="6">
    <location>
        <begin position="1"/>
        <end position="30"/>
    </location>
</feature>
<protein>
    <recommendedName>
        <fullName evidence="5">UPF0182 protein BJY20_000852</fullName>
    </recommendedName>
</protein>
<dbReference type="Proteomes" id="UP000554054">
    <property type="component" value="Unassembled WGS sequence"/>
</dbReference>
<dbReference type="PANTHER" id="PTHR39344:SF1">
    <property type="entry name" value="UPF0182 PROTEIN SLL1060"/>
    <property type="match status" value="1"/>
</dbReference>
<feature type="compositionally biased region" description="Acidic residues" evidence="6">
    <location>
        <begin position="910"/>
        <end position="936"/>
    </location>
</feature>
<evidence type="ECO:0000256" key="5">
    <source>
        <dbReference type="HAMAP-Rule" id="MF_01600"/>
    </source>
</evidence>
<dbReference type="EMBL" id="JACCAE010000001">
    <property type="protein sequence ID" value="NYF97460.1"/>
    <property type="molecule type" value="Genomic_DNA"/>
</dbReference>
<evidence type="ECO:0000256" key="3">
    <source>
        <dbReference type="ARBA" id="ARBA00022989"/>
    </source>
</evidence>
<gene>
    <name evidence="7" type="ORF">BJY20_000852</name>
</gene>
<comment type="subcellular location">
    <subcellularLocation>
        <location evidence="5">Cell membrane</location>
        <topology evidence="5">Multi-pass membrane protein</topology>
    </subcellularLocation>
</comment>
<proteinExistence type="inferred from homology"/>
<comment type="caution">
    <text evidence="7">The sequence shown here is derived from an EMBL/GenBank/DDBJ whole genome shotgun (WGS) entry which is preliminary data.</text>
</comment>